<comment type="caution">
    <text evidence="1">The sequence shown here is derived from an EMBL/GenBank/DDBJ whole genome shotgun (WGS) entry which is preliminary data.</text>
</comment>
<proteinExistence type="predicted"/>
<name>A0AAV6LP51_9ERIC</name>
<sequence length="75" mass="7961">MGQSPLACPALGVLNGYISFKAIARARLPFGISHGISSVRIAAIIETEPLFAPISTIRSPLTSINTRLDPCSHPF</sequence>
<gene>
    <name evidence="1" type="ORF">RHGRI_001806</name>
</gene>
<keyword evidence="2" id="KW-1185">Reference proteome</keyword>
<protein>
    <submittedName>
        <fullName evidence="1">Uncharacterized protein</fullName>
    </submittedName>
</protein>
<reference evidence="1" key="1">
    <citation type="submission" date="2020-08" db="EMBL/GenBank/DDBJ databases">
        <title>Plant Genome Project.</title>
        <authorList>
            <person name="Zhang R.-G."/>
        </authorList>
    </citation>
    <scope>NUCLEOTIDE SEQUENCE</scope>
    <source>
        <strain evidence="1">WSP0</strain>
        <tissue evidence="1">Leaf</tissue>
    </source>
</reference>
<dbReference type="EMBL" id="JACTNZ010000001">
    <property type="protein sequence ID" value="KAG5565998.1"/>
    <property type="molecule type" value="Genomic_DNA"/>
</dbReference>
<organism evidence="1 2">
    <name type="scientific">Rhododendron griersonianum</name>
    <dbReference type="NCBI Taxonomy" id="479676"/>
    <lineage>
        <taxon>Eukaryota</taxon>
        <taxon>Viridiplantae</taxon>
        <taxon>Streptophyta</taxon>
        <taxon>Embryophyta</taxon>
        <taxon>Tracheophyta</taxon>
        <taxon>Spermatophyta</taxon>
        <taxon>Magnoliopsida</taxon>
        <taxon>eudicotyledons</taxon>
        <taxon>Gunneridae</taxon>
        <taxon>Pentapetalae</taxon>
        <taxon>asterids</taxon>
        <taxon>Ericales</taxon>
        <taxon>Ericaceae</taxon>
        <taxon>Ericoideae</taxon>
        <taxon>Rhodoreae</taxon>
        <taxon>Rhododendron</taxon>
    </lineage>
</organism>
<evidence type="ECO:0000313" key="1">
    <source>
        <dbReference type="EMBL" id="KAG5565998.1"/>
    </source>
</evidence>
<dbReference type="AlphaFoldDB" id="A0AAV6LP51"/>
<accession>A0AAV6LP51</accession>
<evidence type="ECO:0000313" key="2">
    <source>
        <dbReference type="Proteomes" id="UP000823749"/>
    </source>
</evidence>
<dbReference type="Proteomes" id="UP000823749">
    <property type="component" value="Chromosome 1"/>
</dbReference>